<keyword evidence="1" id="KW-0812">Transmembrane</keyword>
<dbReference type="Proteomes" id="UP000276215">
    <property type="component" value="Unassembled WGS sequence"/>
</dbReference>
<dbReference type="AlphaFoldDB" id="A0A3N4JFZ5"/>
<keyword evidence="1" id="KW-1133">Transmembrane helix</keyword>
<gene>
    <name evidence="2" type="ORF">L873DRAFT_1283641</name>
</gene>
<dbReference type="EMBL" id="ML120420">
    <property type="protein sequence ID" value="RPA95888.1"/>
    <property type="molecule type" value="Genomic_DNA"/>
</dbReference>
<proteinExistence type="predicted"/>
<reference evidence="2 3" key="1">
    <citation type="journal article" date="2018" name="Nat. Ecol. Evol.">
        <title>Pezizomycetes genomes reveal the molecular basis of ectomycorrhizal truffle lifestyle.</title>
        <authorList>
            <person name="Murat C."/>
            <person name="Payen T."/>
            <person name="Noel B."/>
            <person name="Kuo A."/>
            <person name="Morin E."/>
            <person name="Chen J."/>
            <person name="Kohler A."/>
            <person name="Krizsan K."/>
            <person name="Balestrini R."/>
            <person name="Da Silva C."/>
            <person name="Montanini B."/>
            <person name="Hainaut M."/>
            <person name="Levati E."/>
            <person name="Barry K.W."/>
            <person name="Belfiori B."/>
            <person name="Cichocki N."/>
            <person name="Clum A."/>
            <person name="Dockter R.B."/>
            <person name="Fauchery L."/>
            <person name="Guy J."/>
            <person name="Iotti M."/>
            <person name="Le Tacon F."/>
            <person name="Lindquist E.A."/>
            <person name="Lipzen A."/>
            <person name="Malagnac F."/>
            <person name="Mello A."/>
            <person name="Molinier V."/>
            <person name="Miyauchi S."/>
            <person name="Poulain J."/>
            <person name="Riccioni C."/>
            <person name="Rubini A."/>
            <person name="Sitrit Y."/>
            <person name="Splivallo R."/>
            <person name="Traeger S."/>
            <person name="Wang M."/>
            <person name="Zifcakova L."/>
            <person name="Wipf D."/>
            <person name="Zambonelli A."/>
            <person name="Paolocci F."/>
            <person name="Nowrousian M."/>
            <person name="Ottonello S."/>
            <person name="Baldrian P."/>
            <person name="Spatafora J.W."/>
            <person name="Henrissat B."/>
            <person name="Nagy L.G."/>
            <person name="Aury J.M."/>
            <person name="Wincker P."/>
            <person name="Grigoriev I.V."/>
            <person name="Bonfante P."/>
            <person name="Martin F.M."/>
        </authorList>
    </citation>
    <scope>NUCLEOTIDE SEQUENCE [LARGE SCALE GENOMIC DNA]</scope>
    <source>
        <strain evidence="2 3">120613-1</strain>
    </source>
</reference>
<evidence type="ECO:0000256" key="1">
    <source>
        <dbReference type="SAM" id="Phobius"/>
    </source>
</evidence>
<feature type="transmembrane region" description="Helical" evidence="1">
    <location>
        <begin position="72"/>
        <end position="91"/>
    </location>
</feature>
<sequence length="115" mass="13228">MVICRHLLIHLFLFLLFYFYYSFFFFQSFTKPCFSSFVGTLFSLICLLLEAFFEISSVSIPTYLLITHLLPIYQPIILPGSFACFVMRAVCERGFVSACLSSILPFCRELESGEG</sequence>
<protein>
    <submittedName>
        <fullName evidence="2">Uncharacterized protein</fullName>
    </submittedName>
</protein>
<evidence type="ECO:0000313" key="3">
    <source>
        <dbReference type="Proteomes" id="UP000276215"/>
    </source>
</evidence>
<organism evidence="2 3">
    <name type="scientific">Choiromyces venosus 120613-1</name>
    <dbReference type="NCBI Taxonomy" id="1336337"/>
    <lineage>
        <taxon>Eukaryota</taxon>
        <taxon>Fungi</taxon>
        <taxon>Dikarya</taxon>
        <taxon>Ascomycota</taxon>
        <taxon>Pezizomycotina</taxon>
        <taxon>Pezizomycetes</taxon>
        <taxon>Pezizales</taxon>
        <taxon>Tuberaceae</taxon>
        <taxon>Choiromyces</taxon>
    </lineage>
</organism>
<feature type="transmembrane region" description="Helical" evidence="1">
    <location>
        <begin position="6"/>
        <end position="26"/>
    </location>
</feature>
<evidence type="ECO:0000313" key="2">
    <source>
        <dbReference type="EMBL" id="RPA95888.1"/>
    </source>
</evidence>
<keyword evidence="1" id="KW-0472">Membrane</keyword>
<accession>A0A3N4JFZ5</accession>
<name>A0A3N4JFZ5_9PEZI</name>
<keyword evidence="3" id="KW-1185">Reference proteome</keyword>